<dbReference type="Proteomes" id="UP000721844">
    <property type="component" value="Unassembled WGS sequence"/>
</dbReference>
<name>A0A963YXP1_9PROT</name>
<gene>
    <name evidence="1" type="ORF">ACELLULO517_02420</name>
</gene>
<dbReference type="EMBL" id="JAESVA010000001">
    <property type="protein sequence ID" value="MCB8879073.1"/>
    <property type="molecule type" value="Genomic_DNA"/>
</dbReference>
<organism evidence="1 2">
    <name type="scientific">Acidisoma cellulosilyticum</name>
    <dbReference type="NCBI Taxonomy" id="2802395"/>
    <lineage>
        <taxon>Bacteria</taxon>
        <taxon>Pseudomonadati</taxon>
        <taxon>Pseudomonadota</taxon>
        <taxon>Alphaproteobacteria</taxon>
        <taxon>Acetobacterales</taxon>
        <taxon>Acidocellaceae</taxon>
        <taxon>Acidisoma</taxon>
    </lineage>
</organism>
<protein>
    <submittedName>
        <fullName evidence="1">Uncharacterized protein</fullName>
    </submittedName>
</protein>
<accession>A0A963YXP1</accession>
<comment type="caution">
    <text evidence="1">The sequence shown here is derived from an EMBL/GenBank/DDBJ whole genome shotgun (WGS) entry which is preliminary data.</text>
</comment>
<dbReference type="AlphaFoldDB" id="A0A963YXP1"/>
<reference evidence="1 2" key="1">
    <citation type="journal article" date="2021" name="Microorganisms">
        <title>Acidisoma silvae sp. nov. and Acidisomacellulosilytica sp. nov., Two Acidophilic Bacteria Isolated from Decaying Wood, Hydrolyzing Cellulose and Producing Poly-3-hydroxybutyrate.</title>
        <authorList>
            <person name="Mieszkin S."/>
            <person name="Pouder E."/>
            <person name="Uroz S."/>
            <person name="Simon-Colin C."/>
            <person name="Alain K."/>
        </authorList>
    </citation>
    <scope>NUCLEOTIDE SEQUENCE [LARGE SCALE GENOMIC DNA]</scope>
    <source>
        <strain evidence="1 2">HW T5.17</strain>
    </source>
</reference>
<keyword evidence="2" id="KW-1185">Reference proteome</keyword>
<evidence type="ECO:0000313" key="2">
    <source>
        <dbReference type="Proteomes" id="UP000721844"/>
    </source>
</evidence>
<proteinExistence type="predicted"/>
<dbReference type="RefSeq" id="WP_227305547.1">
    <property type="nucleotide sequence ID" value="NZ_JAESVA010000001.1"/>
</dbReference>
<evidence type="ECO:0000313" key="1">
    <source>
        <dbReference type="EMBL" id="MCB8879073.1"/>
    </source>
</evidence>
<sequence>MSDSALTKNRQILSHLRPFNLQIQIQDSVYWGVLSQYRWNLGMSDFDGDIIYDYKKTPFGTLQSVNEAGVIVYRRVMGDPRGGLVTLVGTYFGPSGYWGDPTSKNAGNHFPGQLIQSARYSRPSDNHIVFQISAIRATETSTNIGPGNKVSAGVKGGGDIGVVNVEGSGGYEHTFATQTEAATLAGKLIGIMLVWVRK</sequence>